<keyword evidence="5" id="KW-1185">Reference proteome</keyword>
<gene>
    <name evidence="4" type="ORF">PVAP13_4NG275700</name>
</gene>
<comment type="caution">
    <text evidence="4">The sequence shown here is derived from an EMBL/GenBank/DDBJ whole genome shotgun (WGS) entry which is preliminary data.</text>
</comment>
<dbReference type="InterPro" id="IPR012392">
    <property type="entry name" value="3-ktacl-CoA_syn"/>
</dbReference>
<dbReference type="InterPro" id="IPR013601">
    <property type="entry name" value="FAE1_typ3_polyketide_synth"/>
</dbReference>
<evidence type="ECO:0000256" key="1">
    <source>
        <dbReference type="ARBA" id="ARBA00023315"/>
    </source>
</evidence>
<proteinExistence type="predicted"/>
<feature type="domain" description="FAE" evidence="3">
    <location>
        <begin position="47"/>
        <end position="103"/>
    </location>
</feature>
<evidence type="ECO:0000313" key="5">
    <source>
        <dbReference type="Proteomes" id="UP000823388"/>
    </source>
</evidence>
<dbReference type="GO" id="GO:0016747">
    <property type="term" value="F:acyltransferase activity, transferring groups other than amino-acyl groups"/>
    <property type="evidence" value="ECO:0007669"/>
    <property type="project" value="InterPro"/>
</dbReference>
<dbReference type="AlphaFoldDB" id="A0A8T0T7X1"/>
<evidence type="ECO:0000256" key="2">
    <source>
        <dbReference type="SAM" id="MobiDB-lite"/>
    </source>
</evidence>
<evidence type="ECO:0000313" key="4">
    <source>
        <dbReference type="EMBL" id="KAG2607832.1"/>
    </source>
</evidence>
<dbReference type="Proteomes" id="UP000823388">
    <property type="component" value="Chromosome 4N"/>
</dbReference>
<keyword evidence="1" id="KW-0012">Acyltransferase</keyword>
<reference evidence="4" key="1">
    <citation type="submission" date="2020-05" db="EMBL/GenBank/DDBJ databases">
        <title>WGS assembly of Panicum virgatum.</title>
        <authorList>
            <person name="Lovell J.T."/>
            <person name="Jenkins J."/>
            <person name="Shu S."/>
            <person name="Juenger T.E."/>
            <person name="Schmutz J."/>
        </authorList>
    </citation>
    <scope>NUCLEOTIDE SEQUENCE</scope>
    <source>
        <strain evidence="4">AP13</strain>
    </source>
</reference>
<feature type="region of interest" description="Disordered" evidence="2">
    <location>
        <begin position="112"/>
        <end position="175"/>
    </location>
</feature>
<protein>
    <recommendedName>
        <fullName evidence="3">FAE domain-containing protein</fullName>
    </recommendedName>
</protein>
<name>A0A8T0T7X1_PANVG</name>
<sequence length="183" mass="19863">MKLALGVFIGSPGISCAPLRHQHRSVGQTPPRPVPPARQILLRHQLIHTCVTQEEDAAGRVGVSLSKDLVLVADEALRTNITTLGPLVHPMSEQLRFLATVVLTHVFRANVRPPGARAPNSSPRQIHPRHSPRSSPTPLLAAPIHPPKSQPRGRPSSFRPQPPAPRPASARRQGRAMHICLAL</sequence>
<dbReference type="Pfam" id="PF08392">
    <property type="entry name" value="FAE1_CUT1_RppA"/>
    <property type="match status" value="1"/>
</dbReference>
<dbReference type="EMBL" id="CM029044">
    <property type="protein sequence ID" value="KAG2607832.1"/>
    <property type="molecule type" value="Genomic_DNA"/>
</dbReference>
<keyword evidence="1" id="KW-0808">Transferase</keyword>
<dbReference type="GO" id="GO:0006633">
    <property type="term" value="P:fatty acid biosynthetic process"/>
    <property type="evidence" value="ECO:0007669"/>
    <property type="project" value="InterPro"/>
</dbReference>
<accession>A0A8T0T7X1</accession>
<dbReference type="GO" id="GO:0016020">
    <property type="term" value="C:membrane"/>
    <property type="evidence" value="ECO:0007669"/>
    <property type="project" value="InterPro"/>
</dbReference>
<organism evidence="4 5">
    <name type="scientific">Panicum virgatum</name>
    <name type="common">Blackwell switchgrass</name>
    <dbReference type="NCBI Taxonomy" id="38727"/>
    <lineage>
        <taxon>Eukaryota</taxon>
        <taxon>Viridiplantae</taxon>
        <taxon>Streptophyta</taxon>
        <taxon>Embryophyta</taxon>
        <taxon>Tracheophyta</taxon>
        <taxon>Spermatophyta</taxon>
        <taxon>Magnoliopsida</taxon>
        <taxon>Liliopsida</taxon>
        <taxon>Poales</taxon>
        <taxon>Poaceae</taxon>
        <taxon>PACMAD clade</taxon>
        <taxon>Panicoideae</taxon>
        <taxon>Panicodae</taxon>
        <taxon>Paniceae</taxon>
        <taxon>Panicinae</taxon>
        <taxon>Panicum</taxon>
        <taxon>Panicum sect. Hiantes</taxon>
    </lineage>
</organism>
<dbReference type="PANTHER" id="PTHR31561">
    <property type="entry name" value="3-KETOACYL-COA SYNTHASE"/>
    <property type="match status" value="1"/>
</dbReference>
<evidence type="ECO:0000259" key="3">
    <source>
        <dbReference type="Pfam" id="PF08392"/>
    </source>
</evidence>